<evidence type="ECO:0000256" key="1">
    <source>
        <dbReference type="ARBA" id="ARBA00004651"/>
    </source>
</evidence>
<keyword evidence="2 7" id="KW-0813">Transport</keyword>
<keyword evidence="5 7" id="KW-1133">Transmembrane helix</keyword>
<evidence type="ECO:0000256" key="2">
    <source>
        <dbReference type="ARBA" id="ARBA00022448"/>
    </source>
</evidence>
<dbReference type="InterPro" id="IPR035906">
    <property type="entry name" value="MetI-like_sf"/>
</dbReference>
<feature type="transmembrane region" description="Helical" evidence="7">
    <location>
        <begin position="113"/>
        <end position="133"/>
    </location>
</feature>
<evidence type="ECO:0000259" key="8">
    <source>
        <dbReference type="PROSITE" id="PS50928"/>
    </source>
</evidence>
<gene>
    <name evidence="9" type="ORF">IO98_11175</name>
</gene>
<evidence type="ECO:0000313" key="9">
    <source>
        <dbReference type="EMBL" id="KEZ90055.1"/>
    </source>
</evidence>
<proteinExistence type="inferred from homology"/>
<dbReference type="OrthoDB" id="152280at2"/>
<dbReference type="AlphaFoldDB" id="A0A084JM71"/>
<evidence type="ECO:0000256" key="7">
    <source>
        <dbReference type="RuleBase" id="RU363032"/>
    </source>
</evidence>
<evidence type="ECO:0000256" key="6">
    <source>
        <dbReference type="ARBA" id="ARBA00023136"/>
    </source>
</evidence>
<feature type="transmembrane region" description="Helical" evidence="7">
    <location>
        <begin position="271"/>
        <end position="291"/>
    </location>
</feature>
<evidence type="ECO:0000313" key="10">
    <source>
        <dbReference type="Proteomes" id="UP000028525"/>
    </source>
</evidence>
<dbReference type="GO" id="GO:0055085">
    <property type="term" value="P:transmembrane transport"/>
    <property type="evidence" value="ECO:0007669"/>
    <property type="project" value="InterPro"/>
</dbReference>
<reference evidence="9 10" key="1">
    <citation type="submission" date="2014-07" db="EMBL/GenBank/DDBJ databases">
        <title>Draft genome of Clostridium celerecrescens 152B isolated from sediments associated with methane hydrate from Krishna Godavari basin.</title>
        <authorList>
            <person name="Honkalas V.S."/>
            <person name="Dabir A.P."/>
            <person name="Arora P."/>
            <person name="Dhakephalkar P.K."/>
        </authorList>
    </citation>
    <scope>NUCLEOTIDE SEQUENCE [LARGE SCALE GENOMIC DNA]</scope>
    <source>
        <strain evidence="9 10">152B</strain>
    </source>
</reference>
<name>A0A084JM71_9FIRM</name>
<organism evidence="9 10">
    <name type="scientific">Lacrimispora celerecrescens</name>
    <dbReference type="NCBI Taxonomy" id="29354"/>
    <lineage>
        <taxon>Bacteria</taxon>
        <taxon>Bacillati</taxon>
        <taxon>Bacillota</taxon>
        <taxon>Clostridia</taxon>
        <taxon>Lachnospirales</taxon>
        <taxon>Lachnospiraceae</taxon>
        <taxon>Lacrimispora</taxon>
    </lineage>
</organism>
<keyword evidence="10" id="KW-1185">Reference proteome</keyword>
<dbReference type="CDD" id="cd06261">
    <property type="entry name" value="TM_PBP2"/>
    <property type="match status" value="1"/>
</dbReference>
<dbReference type="STRING" id="29354.IO98_11175"/>
<dbReference type="RefSeq" id="WP_038280968.1">
    <property type="nucleotide sequence ID" value="NZ_JPME01000013.1"/>
</dbReference>
<protein>
    <submittedName>
        <fullName evidence="9">ABC transporter permease</fullName>
    </submittedName>
</protein>
<evidence type="ECO:0000256" key="3">
    <source>
        <dbReference type="ARBA" id="ARBA00022475"/>
    </source>
</evidence>
<feature type="transmembrane region" description="Helical" evidence="7">
    <location>
        <begin position="162"/>
        <end position="183"/>
    </location>
</feature>
<dbReference type="SUPFAM" id="SSF161098">
    <property type="entry name" value="MetI-like"/>
    <property type="match status" value="1"/>
</dbReference>
<dbReference type="GO" id="GO:0005886">
    <property type="term" value="C:plasma membrane"/>
    <property type="evidence" value="ECO:0007669"/>
    <property type="project" value="UniProtKB-SubCell"/>
</dbReference>
<keyword evidence="3" id="KW-1003">Cell membrane</keyword>
<dbReference type="PANTHER" id="PTHR30193">
    <property type="entry name" value="ABC TRANSPORTER PERMEASE PROTEIN"/>
    <property type="match status" value="1"/>
</dbReference>
<dbReference type="InterPro" id="IPR000515">
    <property type="entry name" value="MetI-like"/>
</dbReference>
<dbReference type="Pfam" id="PF00528">
    <property type="entry name" value="BPD_transp_1"/>
    <property type="match status" value="1"/>
</dbReference>
<evidence type="ECO:0000256" key="5">
    <source>
        <dbReference type="ARBA" id="ARBA00022989"/>
    </source>
</evidence>
<comment type="similarity">
    <text evidence="7">Belongs to the binding-protein-dependent transport system permease family.</text>
</comment>
<comment type="subcellular location">
    <subcellularLocation>
        <location evidence="1 7">Cell membrane</location>
        <topology evidence="1 7">Multi-pass membrane protein</topology>
    </subcellularLocation>
</comment>
<feature type="transmembrane region" description="Helical" evidence="7">
    <location>
        <begin position="21"/>
        <end position="46"/>
    </location>
</feature>
<keyword evidence="4 7" id="KW-0812">Transmembrane</keyword>
<comment type="caution">
    <text evidence="9">The sequence shown here is derived from an EMBL/GenBank/DDBJ whole genome shotgun (WGS) entry which is preliminary data.</text>
</comment>
<sequence length="298" mass="33740">MKAGKSNSTVLERRNYKWCYLFLLPSLLIFLLFYLSPILTVIATSFTKWDGFNKPVFIGLKNYIDLFHSKTFLISLKNLLAWSVIAATLHVGFGVLMAFVLYAKPKGWKFTRVIFMVPNVISAAAWAMIYKFIFNDDMGILNNLIRRFSPDFHVQWFFQSPYAFWAVTCTWIFYAVIVTLVVLNDLMAVPEEVVEAARVDGASPWQLTRHIMLPLCRNAIGTGVICSITSRIAMYEQIRLTTAGGPGDDTMNIPLILVNSISDMKYGYANANGMVMFVLGLIILAAVNITFRMNDSIY</sequence>
<dbReference type="Gene3D" id="1.10.3720.10">
    <property type="entry name" value="MetI-like"/>
    <property type="match status" value="1"/>
</dbReference>
<dbReference type="PROSITE" id="PS50928">
    <property type="entry name" value="ABC_TM1"/>
    <property type="match status" value="1"/>
</dbReference>
<evidence type="ECO:0000256" key="4">
    <source>
        <dbReference type="ARBA" id="ARBA00022692"/>
    </source>
</evidence>
<dbReference type="InterPro" id="IPR051393">
    <property type="entry name" value="ABC_transporter_permease"/>
</dbReference>
<feature type="transmembrane region" description="Helical" evidence="7">
    <location>
        <begin position="79"/>
        <end position="101"/>
    </location>
</feature>
<dbReference type="PANTHER" id="PTHR30193:SF37">
    <property type="entry name" value="INNER MEMBRANE ABC TRANSPORTER PERMEASE PROTEIN YCJO"/>
    <property type="match status" value="1"/>
</dbReference>
<dbReference type="Proteomes" id="UP000028525">
    <property type="component" value="Unassembled WGS sequence"/>
</dbReference>
<accession>A0A084JM71</accession>
<keyword evidence="6 7" id="KW-0472">Membrane</keyword>
<feature type="domain" description="ABC transmembrane type-1" evidence="8">
    <location>
        <begin position="76"/>
        <end position="287"/>
    </location>
</feature>
<dbReference type="EMBL" id="JPME01000013">
    <property type="protein sequence ID" value="KEZ90055.1"/>
    <property type="molecule type" value="Genomic_DNA"/>
</dbReference>